<dbReference type="PATRIC" id="fig|1423816.3.peg.625"/>
<sequence length="235" mass="26080">MTMTKSSKQQPPRRHRWLWRTIFTLGILLGLALVFNEPIKLFVVDHLSQTTMAHIDRDTVDKNEKKHATFDFKGVKALDINTVGNAAITRNLHPIGKIAISSVNLKLPILKGLSNDNLSAGAGTMKADQKMGEGNYALAGHYMTNQGILFSPLKNVKKGDTVVITNMKHIYTYKVTTKQIVNETQVQWIDDVAGKKLITLVTCASPTEGEVDRIIVQGELQSVKDANSQNLKIFL</sequence>
<evidence type="ECO:0000256" key="4">
    <source>
        <dbReference type="PIRSR" id="PIRSR605754-1"/>
    </source>
</evidence>
<dbReference type="GO" id="GO:0008234">
    <property type="term" value="F:cysteine-type peptidase activity"/>
    <property type="evidence" value="ECO:0007669"/>
    <property type="project" value="UniProtKB-KW"/>
</dbReference>
<feature type="active site" description="Acyl-thioester intermediate" evidence="4">
    <location>
        <position position="203"/>
    </location>
</feature>
<evidence type="ECO:0000313" key="6">
    <source>
        <dbReference type="Proteomes" id="UP000051984"/>
    </source>
</evidence>
<dbReference type="InterPro" id="IPR023365">
    <property type="entry name" value="Sortase_dom-sf"/>
</dbReference>
<dbReference type="eggNOG" id="COG3764">
    <property type="taxonomic scope" value="Bacteria"/>
</dbReference>
<organism evidence="5 6">
    <name type="scientific">Lacticaseibacillus zeae DSM 20178 = KCTC 3804</name>
    <dbReference type="NCBI Taxonomy" id="1423816"/>
    <lineage>
        <taxon>Bacteria</taxon>
        <taxon>Bacillati</taxon>
        <taxon>Bacillota</taxon>
        <taxon>Bacilli</taxon>
        <taxon>Lactobacillales</taxon>
        <taxon>Lactobacillaceae</taxon>
        <taxon>Lacticaseibacillus</taxon>
    </lineage>
</organism>
<accession>A0A0R1ERN9</accession>
<reference evidence="5 6" key="1">
    <citation type="journal article" date="2015" name="Genome Announc.">
        <title>Expanding the biotechnology potential of lactobacilli through comparative genomics of 213 strains and associated genera.</title>
        <authorList>
            <person name="Sun Z."/>
            <person name="Harris H.M."/>
            <person name="McCann A."/>
            <person name="Guo C."/>
            <person name="Argimon S."/>
            <person name="Zhang W."/>
            <person name="Yang X."/>
            <person name="Jeffery I.B."/>
            <person name="Cooney J.C."/>
            <person name="Kagawa T.F."/>
            <person name="Liu W."/>
            <person name="Song Y."/>
            <person name="Salvetti E."/>
            <person name="Wrobel A."/>
            <person name="Rasinkangas P."/>
            <person name="Parkhill J."/>
            <person name="Rea M.C."/>
            <person name="O'Sullivan O."/>
            <person name="Ritari J."/>
            <person name="Douillard F.P."/>
            <person name="Paul Ross R."/>
            <person name="Yang R."/>
            <person name="Briner A.E."/>
            <person name="Felis G.E."/>
            <person name="de Vos W.M."/>
            <person name="Barrangou R."/>
            <person name="Klaenhammer T.R."/>
            <person name="Caufield P.W."/>
            <person name="Cui Y."/>
            <person name="Zhang H."/>
            <person name="O'Toole P.W."/>
        </authorList>
    </citation>
    <scope>NUCLEOTIDE SEQUENCE [LARGE SCALE GENOMIC DNA]</scope>
    <source>
        <strain evidence="5 6">DSM 20178</strain>
    </source>
</reference>
<evidence type="ECO:0000313" key="5">
    <source>
        <dbReference type="EMBL" id="KRK12027.1"/>
    </source>
</evidence>
<evidence type="ECO:0000256" key="3">
    <source>
        <dbReference type="ARBA" id="ARBA00022807"/>
    </source>
</evidence>
<dbReference type="NCBIfam" id="TIGR01076">
    <property type="entry name" value="sortase_fam"/>
    <property type="match status" value="1"/>
</dbReference>
<dbReference type="CDD" id="cd06165">
    <property type="entry name" value="Sortase_A"/>
    <property type="match status" value="1"/>
</dbReference>
<dbReference type="InterPro" id="IPR042007">
    <property type="entry name" value="Sortase_A"/>
</dbReference>
<dbReference type="SUPFAM" id="SSF63817">
    <property type="entry name" value="Sortase"/>
    <property type="match status" value="1"/>
</dbReference>
<proteinExistence type="predicted"/>
<dbReference type="Pfam" id="PF04203">
    <property type="entry name" value="Sortase"/>
    <property type="match status" value="1"/>
</dbReference>
<evidence type="ECO:0000256" key="1">
    <source>
        <dbReference type="ARBA" id="ARBA00022670"/>
    </source>
</evidence>
<dbReference type="InterPro" id="IPR005754">
    <property type="entry name" value="Sortase"/>
</dbReference>
<comment type="caution">
    <text evidence="5">The sequence shown here is derived from an EMBL/GenBank/DDBJ whole genome shotgun (WGS) entry which is preliminary data.</text>
</comment>
<dbReference type="AlphaFoldDB" id="A0A0R1ERN9"/>
<protein>
    <submittedName>
        <fullName evidence="5">Sortase A</fullName>
    </submittedName>
</protein>
<feature type="active site" description="Proton donor/acceptor" evidence="4">
    <location>
        <position position="141"/>
    </location>
</feature>
<gene>
    <name evidence="5" type="ORF">FD51_GL000621</name>
</gene>
<name>A0A0R1ERN9_LACZE</name>
<dbReference type="EMBL" id="AZCT01000011">
    <property type="protein sequence ID" value="KRK12027.1"/>
    <property type="molecule type" value="Genomic_DNA"/>
</dbReference>
<keyword evidence="1" id="KW-0645">Protease</keyword>
<keyword evidence="2" id="KW-0378">Hydrolase</keyword>
<keyword evidence="3" id="KW-0788">Thiol protease</keyword>
<dbReference type="Gene3D" id="2.40.260.10">
    <property type="entry name" value="Sortase"/>
    <property type="match status" value="1"/>
</dbReference>
<dbReference type="Proteomes" id="UP000051984">
    <property type="component" value="Unassembled WGS sequence"/>
</dbReference>
<dbReference type="GO" id="GO:0006508">
    <property type="term" value="P:proteolysis"/>
    <property type="evidence" value="ECO:0007669"/>
    <property type="project" value="UniProtKB-KW"/>
</dbReference>
<evidence type="ECO:0000256" key="2">
    <source>
        <dbReference type="ARBA" id="ARBA00022801"/>
    </source>
</evidence>